<gene>
    <name evidence="8" type="ORF">ABZ507_07340</name>
</gene>
<accession>A0ABV2X6V9</accession>
<evidence type="ECO:0000259" key="4">
    <source>
        <dbReference type="Pfam" id="PF05592"/>
    </source>
</evidence>
<dbReference type="Pfam" id="PF05592">
    <property type="entry name" value="Bac_rhamnosid"/>
    <property type="match status" value="1"/>
</dbReference>
<feature type="domain" description="Alpha-L-rhamnosidase six-hairpin glycosidase" evidence="6">
    <location>
        <begin position="412"/>
        <end position="779"/>
    </location>
</feature>
<dbReference type="InterPro" id="IPR016007">
    <property type="entry name" value="Alpha_rhamnosid"/>
</dbReference>
<dbReference type="EMBL" id="JBEYBR010000013">
    <property type="protein sequence ID" value="MEU2121638.1"/>
    <property type="molecule type" value="Genomic_DNA"/>
</dbReference>
<keyword evidence="3 8" id="KW-0378">Hydrolase</keyword>
<dbReference type="Gene3D" id="2.60.120.260">
    <property type="entry name" value="Galactose-binding domain-like"/>
    <property type="match status" value="2"/>
</dbReference>
<dbReference type="RefSeq" id="WP_063021859.1">
    <property type="nucleotide sequence ID" value="NZ_JBEYBM010000022.1"/>
</dbReference>
<evidence type="ECO:0000256" key="1">
    <source>
        <dbReference type="ARBA" id="ARBA00001445"/>
    </source>
</evidence>
<comment type="caution">
    <text evidence="8">The sequence shown here is derived from an EMBL/GenBank/DDBJ whole genome shotgun (WGS) entry which is preliminary data.</text>
</comment>
<evidence type="ECO:0000313" key="8">
    <source>
        <dbReference type="EMBL" id="MEU2121638.1"/>
    </source>
</evidence>
<dbReference type="Gene3D" id="1.50.10.10">
    <property type="match status" value="1"/>
</dbReference>
<evidence type="ECO:0000259" key="7">
    <source>
        <dbReference type="Pfam" id="PF17390"/>
    </source>
</evidence>
<evidence type="ECO:0000259" key="5">
    <source>
        <dbReference type="Pfam" id="PF08531"/>
    </source>
</evidence>
<evidence type="ECO:0000256" key="2">
    <source>
        <dbReference type="ARBA" id="ARBA00012652"/>
    </source>
</evidence>
<feature type="domain" description="Bacterial alpha-L-rhamnosidase N-terminal" evidence="5">
    <location>
        <begin position="145"/>
        <end position="273"/>
    </location>
</feature>
<evidence type="ECO:0000259" key="6">
    <source>
        <dbReference type="Pfam" id="PF17389"/>
    </source>
</evidence>
<feature type="domain" description="Alpha-L-rhamnosidase C-terminal" evidence="7">
    <location>
        <begin position="781"/>
        <end position="847"/>
    </location>
</feature>
<dbReference type="InterPro" id="IPR035396">
    <property type="entry name" value="Bac_rhamnosid6H"/>
</dbReference>
<dbReference type="InterPro" id="IPR008902">
    <property type="entry name" value="Rhamnosid_concanavalin"/>
</dbReference>
<dbReference type="GO" id="GO:0016787">
    <property type="term" value="F:hydrolase activity"/>
    <property type="evidence" value="ECO:0007669"/>
    <property type="project" value="UniProtKB-KW"/>
</dbReference>
<dbReference type="InterPro" id="IPR013737">
    <property type="entry name" value="Bac_rhamnosid_N"/>
</dbReference>
<reference evidence="8 9" key="1">
    <citation type="submission" date="2024-06" db="EMBL/GenBank/DDBJ databases">
        <title>The Natural Products Discovery Center: Release of the First 8490 Sequenced Strains for Exploring Actinobacteria Biosynthetic Diversity.</title>
        <authorList>
            <person name="Kalkreuter E."/>
            <person name="Kautsar S.A."/>
            <person name="Yang D."/>
            <person name="Bader C.D."/>
            <person name="Teijaro C.N."/>
            <person name="Fluegel L."/>
            <person name="Davis C.M."/>
            <person name="Simpson J.R."/>
            <person name="Lauterbach L."/>
            <person name="Steele A.D."/>
            <person name="Gui C."/>
            <person name="Meng S."/>
            <person name="Li G."/>
            <person name="Viehrig K."/>
            <person name="Ye F."/>
            <person name="Su P."/>
            <person name="Kiefer A.F."/>
            <person name="Nichols A."/>
            <person name="Cepeda A.J."/>
            <person name="Yan W."/>
            <person name="Fan B."/>
            <person name="Jiang Y."/>
            <person name="Adhikari A."/>
            <person name="Zheng C.-J."/>
            <person name="Schuster L."/>
            <person name="Cowan T.M."/>
            <person name="Smanski M.J."/>
            <person name="Chevrette M.G."/>
            <person name="De Carvalho L.P.S."/>
            <person name="Shen B."/>
        </authorList>
    </citation>
    <scope>NUCLEOTIDE SEQUENCE [LARGE SCALE GENOMIC DNA]</scope>
    <source>
        <strain evidence="8 9">NPDC019434</strain>
    </source>
</reference>
<evidence type="ECO:0000256" key="3">
    <source>
        <dbReference type="ARBA" id="ARBA00022801"/>
    </source>
</evidence>
<keyword evidence="9" id="KW-1185">Reference proteome</keyword>
<dbReference type="PANTHER" id="PTHR33307:SF6">
    <property type="entry name" value="ALPHA-RHAMNOSIDASE (EUROFUNG)-RELATED"/>
    <property type="match status" value="1"/>
</dbReference>
<feature type="domain" description="Alpha-L-rhamnosidase concanavalin-like" evidence="4">
    <location>
        <begin position="314"/>
        <end position="405"/>
    </location>
</feature>
<dbReference type="SUPFAM" id="SSF48208">
    <property type="entry name" value="Six-hairpin glycosidases"/>
    <property type="match status" value="1"/>
</dbReference>
<organism evidence="8 9">
    <name type="scientific">Nocardia niwae</name>
    <dbReference type="NCBI Taxonomy" id="626084"/>
    <lineage>
        <taxon>Bacteria</taxon>
        <taxon>Bacillati</taxon>
        <taxon>Actinomycetota</taxon>
        <taxon>Actinomycetes</taxon>
        <taxon>Mycobacteriales</taxon>
        <taxon>Nocardiaceae</taxon>
        <taxon>Nocardia</taxon>
    </lineage>
</organism>
<proteinExistence type="predicted"/>
<dbReference type="Gene3D" id="2.60.40.10">
    <property type="entry name" value="Immunoglobulins"/>
    <property type="match status" value="1"/>
</dbReference>
<dbReference type="Proteomes" id="UP001550535">
    <property type="component" value="Unassembled WGS sequence"/>
</dbReference>
<dbReference type="InterPro" id="IPR013783">
    <property type="entry name" value="Ig-like_fold"/>
</dbReference>
<dbReference type="PIRSF" id="PIRSF010631">
    <property type="entry name" value="A-rhamnsds"/>
    <property type="match status" value="1"/>
</dbReference>
<dbReference type="Pfam" id="PF08531">
    <property type="entry name" value="Bac_rhamnosid_N"/>
    <property type="match status" value="1"/>
</dbReference>
<dbReference type="EC" id="3.2.1.40" evidence="2"/>
<dbReference type="PANTHER" id="PTHR33307">
    <property type="entry name" value="ALPHA-RHAMNOSIDASE (EUROFUNG)"/>
    <property type="match status" value="1"/>
</dbReference>
<comment type="catalytic activity">
    <reaction evidence="1">
        <text>Hydrolysis of terminal non-reducing alpha-L-rhamnose residues in alpha-L-rhamnosides.</text>
        <dbReference type="EC" id="3.2.1.40"/>
    </reaction>
</comment>
<dbReference type="InterPro" id="IPR035398">
    <property type="entry name" value="Bac_rhamnosid_C"/>
</dbReference>
<protein>
    <recommendedName>
        <fullName evidence="2">alpha-L-rhamnosidase</fullName>
        <ecNumber evidence="2">3.2.1.40</ecNumber>
    </recommendedName>
</protein>
<dbReference type="Pfam" id="PF17389">
    <property type="entry name" value="Bac_rhamnosid6H"/>
    <property type="match status" value="1"/>
</dbReference>
<evidence type="ECO:0000313" key="9">
    <source>
        <dbReference type="Proteomes" id="UP001550535"/>
    </source>
</evidence>
<dbReference type="Gene3D" id="2.60.420.10">
    <property type="entry name" value="Maltose phosphorylase, domain 3"/>
    <property type="match status" value="1"/>
</dbReference>
<dbReference type="Pfam" id="PF17390">
    <property type="entry name" value="Bac_rhamnosid_C"/>
    <property type="match status" value="1"/>
</dbReference>
<dbReference type="Pfam" id="PF25788">
    <property type="entry name" value="Ig_Rha78A_N"/>
    <property type="match status" value="1"/>
</dbReference>
<sequence length="853" mass="94820">MRLERLRTLHRVDPLGIDQPPEFSWNIAAVAANTRQATYQVTVRDGTRTVWDSGIVPSRKQSFVEYEGPPMTARTAYQWSVQVEDNHGAVATASACFETALLDDDWAGRWVQSTIPRPAPGADWGHGTQPPAVQFVRAFRLRAPVRRARLYATALGAYRPLLNGARLDDRELAPEFSVYRSRLYYQTYDVTGLLCAGANELSLYVGDGWYFCPATRPLAADEPRTVPAILYELDVRYADGSSEIIASDGTEICRTGPVRSSDLFWGERYDATVPFGEPHPVEVVDLGYTHLVAQPIDPIRPVELLPARRVYTTIDGDTIVDFGQIVAGRARAWIDAPAGTEVIFDHFETTTADGGYFNGTYAGQRDVYVSDGSPQLYEPLFTFHGFRYLRVSGLPVVRTEGFTAVLLTTPKERTGHFECSDPALTRLHQNVLWSQRNNMMSIPTDCPTREKAGFTGDIQIYTPAAFANEDLTAFLTAWLANLAAEQARHGTVPMTVPFTPPYERLTLTMSAQHGTHGVAGIAGWSDAAVLVPWEMYRATGNTVVLRESWASMSAWGDSVLATARNERGGLPEDLDRHLWNTGFHFGEWLIPSQRQRGGDFEICAESAAYVAPFFGYRSVRLLADIAELLGYPDERARYAAHATAMRDAIHQVFMSDVELPTQLMGAYVLAFAFDLVPAERWQPYAERLVALIEANGGLLDTGFLATPFLLDVLVRIGRADLAVALLWERRQPSWLYQVDMGATAIWENWDAVAPDGTPGTSSLDHYAFGCVDDWICREVAGIRAAIPGYEHTIIAPRTEIGLSWCNRSLLTEFGLLSVRWTQEELEVVIPCNTTATVYWRGERYSIGSGTHLF</sequence>
<name>A0ABV2X6V9_9NOCA</name>
<dbReference type="InterPro" id="IPR012341">
    <property type="entry name" value="6hp_glycosidase-like_sf"/>
</dbReference>
<dbReference type="InterPro" id="IPR008928">
    <property type="entry name" value="6-hairpin_glycosidase_sf"/>
</dbReference>